<gene>
    <name evidence="2" type="ORF">PCOR1329_LOCUS20281</name>
</gene>
<organism evidence="2 3">
    <name type="scientific">Prorocentrum cordatum</name>
    <dbReference type="NCBI Taxonomy" id="2364126"/>
    <lineage>
        <taxon>Eukaryota</taxon>
        <taxon>Sar</taxon>
        <taxon>Alveolata</taxon>
        <taxon>Dinophyceae</taxon>
        <taxon>Prorocentrales</taxon>
        <taxon>Prorocentraceae</taxon>
        <taxon>Prorocentrum</taxon>
    </lineage>
</organism>
<sequence>MLGVRSMGACVAPGAVRLGPDLNQIWNKCGPDLDQIWSGFAGTRRTRRKRGNRRGEEEVGADKRCNKRGETSSQRPSVLHARADIPLAAMVKNSGGNLQAVERHACHFGIMT</sequence>
<feature type="compositionally biased region" description="Basic and acidic residues" evidence="1">
    <location>
        <begin position="53"/>
        <end position="70"/>
    </location>
</feature>
<evidence type="ECO:0000256" key="1">
    <source>
        <dbReference type="SAM" id="MobiDB-lite"/>
    </source>
</evidence>
<name>A0ABN9RGQ4_9DINO</name>
<accession>A0ABN9RGQ4</accession>
<dbReference type="Proteomes" id="UP001189429">
    <property type="component" value="Unassembled WGS sequence"/>
</dbReference>
<reference evidence="2" key="1">
    <citation type="submission" date="2023-10" db="EMBL/GenBank/DDBJ databases">
        <authorList>
            <person name="Chen Y."/>
            <person name="Shah S."/>
            <person name="Dougan E. K."/>
            <person name="Thang M."/>
            <person name="Chan C."/>
        </authorList>
    </citation>
    <scope>NUCLEOTIDE SEQUENCE [LARGE SCALE GENOMIC DNA]</scope>
</reference>
<dbReference type="EMBL" id="CAUYUJ010006557">
    <property type="protein sequence ID" value="CAK0817781.1"/>
    <property type="molecule type" value="Genomic_DNA"/>
</dbReference>
<feature type="region of interest" description="Disordered" evidence="1">
    <location>
        <begin position="43"/>
        <end position="76"/>
    </location>
</feature>
<evidence type="ECO:0000313" key="3">
    <source>
        <dbReference type="Proteomes" id="UP001189429"/>
    </source>
</evidence>
<keyword evidence="3" id="KW-1185">Reference proteome</keyword>
<evidence type="ECO:0000313" key="2">
    <source>
        <dbReference type="EMBL" id="CAK0817781.1"/>
    </source>
</evidence>
<protein>
    <submittedName>
        <fullName evidence="2">Uncharacterized protein</fullName>
    </submittedName>
</protein>
<proteinExistence type="predicted"/>
<comment type="caution">
    <text evidence="2">The sequence shown here is derived from an EMBL/GenBank/DDBJ whole genome shotgun (WGS) entry which is preliminary data.</text>
</comment>